<organism evidence="2">
    <name type="scientific">Cucumis melo</name>
    <name type="common">Muskmelon</name>
    <dbReference type="NCBI Taxonomy" id="3656"/>
    <lineage>
        <taxon>Eukaryota</taxon>
        <taxon>Viridiplantae</taxon>
        <taxon>Streptophyta</taxon>
        <taxon>Embryophyta</taxon>
        <taxon>Tracheophyta</taxon>
        <taxon>Spermatophyta</taxon>
        <taxon>Magnoliopsida</taxon>
        <taxon>eudicotyledons</taxon>
        <taxon>Gunneridae</taxon>
        <taxon>Pentapetalae</taxon>
        <taxon>rosids</taxon>
        <taxon>fabids</taxon>
        <taxon>Cucurbitales</taxon>
        <taxon>Cucurbitaceae</taxon>
        <taxon>Benincaseae</taxon>
        <taxon>Cucumis</taxon>
    </lineage>
</organism>
<dbReference type="AlphaFoldDB" id="A0A9I9D3X0"/>
<dbReference type="EnsemblPlants" id="MELO3C012576.2.1">
    <property type="protein sequence ID" value="MELO3C012576.2.1"/>
    <property type="gene ID" value="MELO3C012576.2"/>
</dbReference>
<sequence>MEQDSEEATKKEEGRYGGKSRKRIRRSPKREGKEVVVEILKRRQPRHPYLECF</sequence>
<evidence type="ECO:0000256" key="1">
    <source>
        <dbReference type="SAM" id="MobiDB-lite"/>
    </source>
</evidence>
<name>A0A9I9D3X0_CUCME</name>
<proteinExistence type="predicted"/>
<feature type="compositionally biased region" description="Basic and acidic residues" evidence="1">
    <location>
        <begin position="7"/>
        <end position="16"/>
    </location>
</feature>
<accession>A0A9I9D3X0</accession>
<protein>
    <submittedName>
        <fullName evidence="2">Uncharacterized protein</fullName>
    </submittedName>
</protein>
<evidence type="ECO:0000313" key="2">
    <source>
        <dbReference type="EnsemblPlants" id="MELO3C012576.2.1"/>
    </source>
</evidence>
<feature type="compositionally biased region" description="Basic residues" evidence="1">
    <location>
        <begin position="18"/>
        <end position="28"/>
    </location>
</feature>
<dbReference type="Gramene" id="MELO3C012576.2.1">
    <property type="protein sequence ID" value="MELO3C012576.2.1"/>
    <property type="gene ID" value="MELO3C012576.2"/>
</dbReference>
<feature type="region of interest" description="Disordered" evidence="1">
    <location>
        <begin position="1"/>
        <end position="33"/>
    </location>
</feature>
<reference evidence="2" key="1">
    <citation type="submission" date="2023-03" db="UniProtKB">
        <authorList>
            <consortium name="EnsemblPlants"/>
        </authorList>
    </citation>
    <scope>IDENTIFICATION</scope>
</reference>